<reference evidence="1 2" key="1">
    <citation type="submission" date="2023-02" db="EMBL/GenBank/DDBJ databases">
        <title>Genome sequence of Sphingomonas naphthae.</title>
        <authorList>
            <person name="Kim S."/>
            <person name="Heo J."/>
            <person name="Kwon S.-W."/>
        </authorList>
    </citation>
    <scope>NUCLEOTIDE SEQUENCE [LARGE SCALE GENOMIC DNA]</scope>
    <source>
        <strain evidence="1 2">KACC 18716</strain>
        <plasmid evidence="1 2">unnamed3</plasmid>
    </source>
</reference>
<name>A0ABY7TTF4_9SPHN</name>
<dbReference type="InterPro" id="IPR047114">
    <property type="entry name" value="YciF"/>
</dbReference>
<dbReference type="InterPro" id="IPR009078">
    <property type="entry name" value="Ferritin-like_SF"/>
</dbReference>
<dbReference type="EMBL" id="CP117414">
    <property type="protein sequence ID" value="WCT75896.1"/>
    <property type="molecule type" value="Genomic_DNA"/>
</dbReference>
<geneLocation type="plasmid" evidence="1 2">
    <name>unnamed3</name>
</geneLocation>
<dbReference type="Proteomes" id="UP001220395">
    <property type="component" value="Plasmid unnamed3"/>
</dbReference>
<keyword evidence="1" id="KW-0614">Plasmid</keyword>
<gene>
    <name evidence="1" type="ORF">PQ455_20695</name>
</gene>
<dbReference type="PANTHER" id="PTHR30565">
    <property type="entry name" value="PROTEIN YCIF"/>
    <property type="match status" value="1"/>
</dbReference>
<keyword evidence="2" id="KW-1185">Reference proteome</keyword>
<dbReference type="SUPFAM" id="SSF47240">
    <property type="entry name" value="Ferritin-like"/>
    <property type="match status" value="1"/>
</dbReference>
<dbReference type="RefSeq" id="WP_273692279.1">
    <property type="nucleotide sequence ID" value="NZ_CP117414.1"/>
</dbReference>
<protein>
    <submittedName>
        <fullName evidence="1">Ferritin-like domain-containing protein</fullName>
    </submittedName>
</protein>
<dbReference type="InterPro" id="IPR010287">
    <property type="entry name" value="DUF892_YciF-like"/>
</dbReference>
<dbReference type="PANTHER" id="PTHR30565:SF9">
    <property type="entry name" value="PROTEIN YCIF"/>
    <property type="match status" value="1"/>
</dbReference>
<evidence type="ECO:0000313" key="2">
    <source>
        <dbReference type="Proteomes" id="UP001220395"/>
    </source>
</evidence>
<evidence type="ECO:0000313" key="1">
    <source>
        <dbReference type="EMBL" id="WCT75896.1"/>
    </source>
</evidence>
<dbReference type="Gene3D" id="1.20.1260.10">
    <property type="match status" value="1"/>
</dbReference>
<accession>A0ABY7TTF4</accession>
<proteinExistence type="predicted"/>
<sequence length="168" mass="18417">MSTPEDLKDVYTDELKDLWSANDQMQKVLKKITSKASDATLKDMLKNSQDGITKHTEILKELIAGQDEKVSKEHCKGMEGLVAEATKHVLEEGPDKGPVLDTLIIAQYQRMTHYGIAGFGTAAAYAKALGLKDDNKKLREATKEIYGGDEFMTKLAETAVNAKADKAA</sequence>
<dbReference type="InterPro" id="IPR012347">
    <property type="entry name" value="Ferritin-like"/>
</dbReference>
<organism evidence="1 2">
    <name type="scientific">Sphingomonas naphthae</name>
    <dbReference type="NCBI Taxonomy" id="1813468"/>
    <lineage>
        <taxon>Bacteria</taxon>
        <taxon>Pseudomonadati</taxon>
        <taxon>Pseudomonadota</taxon>
        <taxon>Alphaproteobacteria</taxon>
        <taxon>Sphingomonadales</taxon>
        <taxon>Sphingomonadaceae</taxon>
        <taxon>Sphingomonas</taxon>
    </lineage>
</organism>
<dbReference type="Pfam" id="PF05974">
    <property type="entry name" value="DUF892"/>
    <property type="match status" value="1"/>
</dbReference>